<dbReference type="EMBL" id="BMGT01000001">
    <property type="protein sequence ID" value="GGG69324.1"/>
    <property type="molecule type" value="Genomic_DNA"/>
</dbReference>
<dbReference type="InterPro" id="IPR011330">
    <property type="entry name" value="Glyco_hydro/deAcase_b/a-brl"/>
</dbReference>
<dbReference type="AlphaFoldDB" id="A0A917H6S6"/>
<reference evidence="1" key="1">
    <citation type="journal article" date="2014" name="Int. J. Syst. Evol. Microbiol.">
        <title>Complete genome sequence of Corynebacterium casei LMG S-19264T (=DSM 44701T), isolated from a smear-ripened cheese.</title>
        <authorList>
            <consortium name="US DOE Joint Genome Institute (JGI-PGF)"/>
            <person name="Walter F."/>
            <person name="Albersmeier A."/>
            <person name="Kalinowski J."/>
            <person name="Ruckert C."/>
        </authorList>
    </citation>
    <scope>NUCLEOTIDE SEQUENCE</scope>
    <source>
        <strain evidence="1">CGMCC 1.12997</strain>
    </source>
</reference>
<dbReference type="SUPFAM" id="SSF88713">
    <property type="entry name" value="Glycoside hydrolase/deacetylase"/>
    <property type="match status" value="1"/>
</dbReference>
<proteinExistence type="predicted"/>
<dbReference type="GO" id="GO:0005975">
    <property type="term" value="P:carbohydrate metabolic process"/>
    <property type="evidence" value="ECO:0007669"/>
    <property type="project" value="InterPro"/>
</dbReference>
<keyword evidence="2" id="KW-1185">Reference proteome</keyword>
<dbReference type="InterPro" id="IPR006311">
    <property type="entry name" value="TAT_signal"/>
</dbReference>
<dbReference type="RefSeq" id="WP_188552930.1">
    <property type="nucleotide sequence ID" value="NZ_BMGT01000001.1"/>
</dbReference>
<dbReference type="Pfam" id="PF16477">
    <property type="entry name" value="DUF5054"/>
    <property type="match status" value="1"/>
</dbReference>
<name>A0A917H6S6_9BACT</name>
<protein>
    <recommendedName>
        <fullName evidence="3">Glycosyl hydrolase family 38</fullName>
    </recommendedName>
</protein>
<evidence type="ECO:0000313" key="1">
    <source>
        <dbReference type="EMBL" id="GGG69324.1"/>
    </source>
</evidence>
<reference evidence="1" key="2">
    <citation type="submission" date="2020-09" db="EMBL/GenBank/DDBJ databases">
        <authorList>
            <person name="Sun Q."/>
            <person name="Zhou Y."/>
        </authorList>
    </citation>
    <scope>NUCLEOTIDE SEQUENCE</scope>
    <source>
        <strain evidence="1">CGMCC 1.12997</strain>
    </source>
</reference>
<dbReference type="Proteomes" id="UP000647241">
    <property type="component" value="Unassembled WGS sequence"/>
</dbReference>
<gene>
    <name evidence="1" type="ORF">GCM10011585_09210</name>
</gene>
<comment type="caution">
    <text evidence="1">The sequence shown here is derived from an EMBL/GenBank/DDBJ whole genome shotgun (WGS) entry which is preliminary data.</text>
</comment>
<dbReference type="CDD" id="cd10791">
    <property type="entry name" value="GH38N_AMII_like_1"/>
    <property type="match status" value="1"/>
</dbReference>
<evidence type="ECO:0000313" key="2">
    <source>
        <dbReference type="Proteomes" id="UP000647241"/>
    </source>
</evidence>
<organism evidence="1 2">
    <name type="scientific">Edaphobacter dinghuensis</name>
    <dbReference type="NCBI Taxonomy" id="1560005"/>
    <lineage>
        <taxon>Bacteria</taxon>
        <taxon>Pseudomonadati</taxon>
        <taxon>Acidobacteriota</taxon>
        <taxon>Terriglobia</taxon>
        <taxon>Terriglobales</taxon>
        <taxon>Acidobacteriaceae</taxon>
        <taxon>Edaphobacter</taxon>
    </lineage>
</organism>
<dbReference type="InterPro" id="IPR032482">
    <property type="entry name" value="DUF5054"/>
</dbReference>
<sequence length="700" mass="79206">MKRREFLRSAALTAAASAALPPWQRVAMAQQGVEAPAVQEDVKRVIAVFKCHLDIGFTDTQANVMQKYFKQYYPQAMALAAQRREAGQDRYVWTTGSWLLYEYLEQASSDERRRMEQSIAQGDIAWHSLPFSWQTEMLDRSMIEGCLGLSTALDKRFGHTTIAGKMTDVPCHSRGIVAPLAAGGVRLLDIGVNPASTPPEVPDVFLWKEPEGAEIAVLYHRHDYGSVVRVPGSDLAVSVMVRSDNSGPHTMKEIDDMYTGLRRQFPNAKIVAGSLSDVATAMESTRTRLPVVTEEIGDTWIYGAPSDPPKIARYREMARLRGEWLAGKRMSVGDATDRQLLRRLVLAVEHTWGTDTKRYIDHDHYSPKELAEYINKPGYQTMERSWQEKRDDVDAGVANLPEGLQREAKTRLEALRVTAPDHSGMQVHDAKKEIRTEHFELMLDPATGSIVKLVNRRTEKTWASQKHPLALFTYQTLSQADYTAFLAAYVRSKQWWAPQDFGKPNIERFHAESREWHPVLKQMWVQEHPERYRVLMELAVDDAASEQHGLVAWPKSMYLELVFPKTEPVAQVTFYAMGKAPNRMPESMWLTFMPETAGDPKWSFEKVNQEVSADDVVRGGGRRMHAVTSQFACKDGADRLMITTLDASVVALGARSPLNFSEELPDLRRGVHVNLFNNAWGTNYPQWAGGDWMYRFTIAS</sequence>
<accession>A0A917H6S6</accession>
<dbReference type="PROSITE" id="PS51318">
    <property type="entry name" value="TAT"/>
    <property type="match status" value="1"/>
</dbReference>
<evidence type="ECO:0008006" key="3">
    <source>
        <dbReference type="Google" id="ProtNLM"/>
    </source>
</evidence>